<evidence type="ECO:0000313" key="2">
    <source>
        <dbReference type="EMBL" id="AEI50171.1"/>
    </source>
</evidence>
<evidence type="ECO:0000313" key="3">
    <source>
        <dbReference type="Proteomes" id="UP000000493"/>
    </source>
</evidence>
<keyword evidence="1" id="KW-0812">Transmembrane</keyword>
<dbReference type="Proteomes" id="UP000000493">
    <property type="component" value="Chromosome"/>
</dbReference>
<sequence>MHKVIHLFGKSMNDIFGFNFFQNSFTILYFFQKCHRIKNYLALNLSFKIKGIRL</sequence>
<evidence type="ECO:0000256" key="1">
    <source>
        <dbReference type="SAM" id="Phobius"/>
    </source>
</evidence>
<gene>
    <name evidence="2" type="ordered locus">Runsl_3813</name>
</gene>
<dbReference type="KEGG" id="rsi:Runsl_3813"/>
<reference evidence="2 3" key="2">
    <citation type="journal article" date="2012" name="Stand. Genomic Sci.">
        <title>Complete genome sequence of the aquatic bacterium Runella slithyformis type strain (LSU 4(T)).</title>
        <authorList>
            <person name="Copeland A."/>
            <person name="Zhang X."/>
            <person name="Misra M."/>
            <person name="Lapidus A."/>
            <person name="Nolan M."/>
            <person name="Lucas S."/>
            <person name="Deshpande S."/>
            <person name="Cheng J.F."/>
            <person name="Tapia R."/>
            <person name="Goodwin L.A."/>
            <person name="Pitluck S."/>
            <person name="Liolios K."/>
            <person name="Pagani I."/>
            <person name="Ivanova N."/>
            <person name="Mikhailova N."/>
            <person name="Pati A."/>
            <person name="Chen A."/>
            <person name="Palaniappan K."/>
            <person name="Land M."/>
            <person name="Hauser L."/>
            <person name="Pan C."/>
            <person name="Jeffries C.D."/>
            <person name="Detter J.C."/>
            <person name="Brambilla E.M."/>
            <person name="Rohde M."/>
            <person name="Djao O.D."/>
            <person name="Goker M."/>
            <person name="Sikorski J."/>
            <person name="Tindall B.J."/>
            <person name="Woyke T."/>
            <person name="Bristow J."/>
            <person name="Eisen J.A."/>
            <person name="Markowitz V."/>
            <person name="Hugenholtz P."/>
            <person name="Kyrpides N.C."/>
            <person name="Klenk H.P."/>
            <person name="Mavromatis K."/>
        </authorList>
    </citation>
    <scope>NUCLEOTIDE SEQUENCE [LARGE SCALE GENOMIC DNA]</scope>
    <source>
        <strain evidence="3">ATCC 29530 / DSM 19594 / LMG 11500 / NCIMB 11436 / LSU 4</strain>
    </source>
</reference>
<protein>
    <submittedName>
        <fullName evidence="2">Uncharacterized protein</fullName>
    </submittedName>
</protein>
<proteinExistence type="predicted"/>
<keyword evidence="3" id="KW-1185">Reference proteome</keyword>
<organism evidence="2 3">
    <name type="scientific">Runella slithyformis (strain ATCC 29530 / DSM 19594 / LMG 11500 / NCIMB 11436 / LSU 4)</name>
    <dbReference type="NCBI Taxonomy" id="761193"/>
    <lineage>
        <taxon>Bacteria</taxon>
        <taxon>Pseudomonadati</taxon>
        <taxon>Bacteroidota</taxon>
        <taxon>Cytophagia</taxon>
        <taxon>Cytophagales</taxon>
        <taxon>Spirosomataceae</taxon>
        <taxon>Runella</taxon>
    </lineage>
</organism>
<keyword evidence="1" id="KW-1133">Transmembrane helix</keyword>
<accession>A0A7U4E710</accession>
<reference evidence="3" key="1">
    <citation type="submission" date="2011-06" db="EMBL/GenBank/DDBJ databases">
        <title>The complete genome of chromosome of Runella slithyformis DSM 19594.</title>
        <authorList>
            <consortium name="US DOE Joint Genome Institute (JGI-PGF)"/>
            <person name="Lucas S."/>
            <person name="Han J."/>
            <person name="Lapidus A."/>
            <person name="Bruce D."/>
            <person name="Goodwin L."/>
            <person name="Pitluck S."/>
            <person name="Peters L."/>
            <person name="Kyrpides N."/>
            <person name="Mavromatis K."/>
            <person name="Ivanova N."/>
            <person name="Ovchinnikova G."/>
            <person name="Zhang X."/>
            <person name="Misra M."/>
            <person name="Detter J.C."/>
            <person name="Tapia R."/>
            <person name="Han C."/>
            <person name="Land M."/>
            <person name="Hauser L."/>
            <person name="Markowitz V."/>
            <person name="Cheng J.-F."/>
            <person name="Hugenholtz P."/>
            <person name="Woyke T."/>
            <person name="Wu D."/>
            <person name="Tindall B."/>
            <person name="Faehrich R."/>
            <person name="Brambilla E."/>
            <person name="Klenk H.-P."/>
            <person name="Eisen J.A."/>
        </authorList>
    </citation>
    <scope>NUCLEOTIDE SEQUENCE [LARGE SCALE GENOMIC DNA]</scope>
    <source>
        <strain evidence="3">ATCC 29530 / DSM 19594 / LMG 11500 / NCIMB 11436 / LSU 4</strain>
    </source>
</reference>
<dbReference type="AlphaFoldDB" id="A0A7U4E710"/>
<name>A0A7U4E710_RUNSL</name>
<feature type="transmembrane region" description="Helical" evidence="1">
    <location>
        <begin position="15"/>
        <end position="31"/>
    </location>
</feature>
<dbReference type="EMBL" id="CP002859">
    <property type="protein sequence ID" value="AEI50171.1"/>
    <property type="molecule type" value="Genomic_DNA"/>
</dbReference>
<keyword evidence="1" id="KW-0472">Membrane</keyword>